<evidence type="ECO:0000256" key="6">
    <source>
        <dbReference type="HAMAP-Rule" id="MF_01925"/>
    </source>
</evidence>
<evidence type="ECO:0000259" key="11">
    <source>
        <dbReference type="Pfam" id="PF14748"/>
    </source>
</evidence>
<dbReference type="SUPFAM" id="SSF48179">
    <property type="entry name" value="6-phosphogluconate dehydrogenase C-terminal domain-like"/>
    <property type="match status" value="1"/>
</dbReference>
<sequence>MTPIHMLMIGAGRMAQAIISGLRNKNSPEFGRITVTNFSDKKRLQQIAAMFAVHSADRWQEEVRDHQVIVLATPPETQDELLRALAPHLEKQLIITVAAGIDPSYMEKRLGKEVPVCWMMPNTAAQVGKSMTIFTCGKAVNEQQRKIISLLLDAIGESEELTEQQVHDMTAITGSAPAFVYTFVEALERAAMDSGVSAEQARRLVVPMLSGSAAMLEGGSEPAELIRQVASPGGATAEGLRVLDNGKFQAVLHEAVNATNRHARNSRNEITTAKKGR</sequence>
<evidence type="ECO:0000256" key="7">
    <source>
        <dbReference type="NCBIfam" id="TIGR00112"/>
    </source>
</evidence>
<evidence type="ECO:0000256" key="1">
    <source>
        <dbReference type="ARBA" id="ARBA00005525"/>
    </source>
</evidence>
<feature type="domain" description="Pyrroline-5-carboxylate reductase catalytic N-terminal" evidence="10">
    <location>
        <begin position="8"/>
        <end position="100"/>
    </location>
</feature>
<comment type="subcellular location">
    <subcellularLocation>
        <location evidence="6">Cytoplasm</location>
    </subcellularLocation>
</comment>
<keyword evidence="3 6" id="KW-0521">NADP</keyword>
<dbReference type="FunFam" id="1.10.3730.10:FF:000001">
    <property type="entry name" value="Pyrroline-5-carboxylate reductase"/>
    <property type="match status" value="1"/>
</dbReference>
<dbReference type="PIRSF" id="PIRSF000193">
    <property type="entry name" value="Pyrrol-5-carb_rd"/>
    <property type="match status" value="1"/>
</dbReference>
<dbReference type="Pfam" id="PF03807">
    <property type="entry name" value="F420_oxidored"/>
    <property type="match status" value="1"/>
</dbReference>
<evidence type="ECO:0000313" key="12">
    <source>
        <dbReference type="EMBL" id="SDZ29574.1"/>
    </source>
</evidence>
<comment type="function">
    <text evidence="5 6">Catalyzes the reduction of 1-pyrroline-5-carboxylate (PCA) to L-proline.</text>
</comment>
<dbReference type="GO" id="GO:0005737">
    <property type="term" value="C:cytoplasm"/>
    <property type="evidence" value="ECO:0007669"/>
    <property type="project" value="UniProtKB-SubCell"/>
</dbReference>
<dbReference type="InterPro" id="IPR053790">
    <property type="entry name" value="P5CR-like_CS"/>
</dbReference>
<organism evidence="12 13">
    <name type="scientific">Evansella caseinilytica</name>
    <dbReference type="NCBI Taxonomy" id="1503961"/>
    <lineage>
        <taxon>Bacteria</taxon>
        <taxon>Bacillati</taxon>
        <taxon>Bacillota</taxon>
        <taxon>Bacilli</taxon>
        <taxon>Bacillales</taxon>
        <taxon>Bacillaceae</taxon>
        <taxon>Evansella</taxon>
    </lineage>
</organism>
<keyword evidence="4 6" id="KW-0560">Oxidoreductase</keyword>
<dbReference type="Proteomes" id="UP000198935">
    <property type="component" value="Unassembled WGS sequence"/>
</dbReference>
<dbReference type="InterPro" id="IPR000304">
    <property type="entry name" value="Pyrroline-COOH_reductase"/>
</dbReference>
<evidence type="ECO:0000256" key="4">
    <source>
        <dbReference type="ARBA" id="ARBA00023002"/>
    </source>
</evidence>
<evidence type="ECO:0000256" key="9">
    <source>
        <dbReference type="RuleBase" id="RU003903"/>
    </source>
</evidence>
<feature type="binding site" evidence="8">
    <location>
        <begin position="9"/>
        <end position="14"/>
    </location>
    <ligand>
        <name>NADP(+)</name>
        <dbReference type="ChEBI" id="CHEBI:58349"/>
    </ligand>
</feature>
<dbReference type="STRING" id="1503961.SAMN05421736_10975"/>
<evidence type="ECO:0000256" key="3">
    <source>
        <dbReference type="ARBA" id="ARBA00022857"/>
    </source>
</evidence>
<gene>
    <name evidence="6" type="primary">proC</name>
    <name evidence="12" type="ORF">SAMN05421736_10975</name>
</gene>
<dbReference type="Pfam" id="PF14748">
    <property type="entry name" value="P5CR_dimer"/>
    <property type="match status" value="1"/>
</dbReference>
<dbReference type="InterPro" id="IPR008927">
    <property type="entry name" value="6-PGluconate_DH-like_C_sf"/>
</dbReference>
<dbReference type="SUPFAM" id="SSF51735">
    <property type="entry name" value="NAD(P)-binding Rossmann-fold domains"/>
    <property type="match status" value="1"/>
</dbReference>
<feature type="binding site" evidence="8">
    <location>
        <begin position="72"/>
        <end position="75"/>
    </location>
    <ligand>
        <name>NADP(+)</name>
        <dbReference type="ChEBI" id="CHEBI:58349"/>
    </ligand>
</feature>
<evidence type="ECO:0000256" key="2">
    <source>
        <dbReference type="ARBA" id="ARBA00022650"/>
    </source>
</evidence>
<dbReference type="AlphaFoldDB" id="A0A1H3RV17"/>
<dbReference type="Gene3D" id="3.40.50.720">
    <property type="entry name" value="NAD(P)-binding Rossmann-like Domain"/>
    <property type="match status" value="1"/>
</dbReference>
<dbReference type="GO" id="GO:0055129">
    <property type="term" value="P:L-proline biosynthetic process"/>
    <property type="evidence" value="ECO:0007669"/>
    <property type="project" value="UniProtKB-UniRule"/>
</dbReference>
<dbReference type="UniPathway" id="UPA00098">
    <property type="reaction ID" value="UER00361"/>
</dbReference>
<dbReference type="NCBIfam" id="TIGR00112">
    <property type="entry name" value="proC"/>
    <property type="match status" value="1"/>
</dbReference>
<dbReference type="GO" id="GO:0004735">
    <property type="term" value="F:pyrroline-5-carboxylate reductase activity"/>
    <property type="evidence" value="ECO:0007669"/>
    <property type="project" value="UniProtKB-UniRule"/>
</dbReference>
<comment type="catalytic activity">
    <reaction evidence="6 9">
        <text>L-proline + NADP(+) = (S)-1-pyrroline-5-carboxylate + NADPH + 2 H(+)</text>
        <dbReference type="Rhea" id="RHEA:14109"/>
        <dbReference type="ChEBI" id="CHEBI:15378"/>
        <dbReference type="ChEBI" id="CHEBI:17388"/>
        <dbReference type="ChEBI" id="CHEBI:57783"/>
        <dbReference type="ChEBI" id="CHEBI:58349"/>
        <dbReference type="ChEBI" id="CHEBI:60039"/>
        <dbReference type="EC" id="1.5.1.2"/>
    </reaction>
</comment>
<keyword evidence="6 9" id="KW-0028">Amino-acid biosynthesis</keyword>
<dbReference type="Gene3D" id="1.10.3730.10">
    <property type="entry name" value="ProC C-terminal domain-like"/>
    <property type="match status" value="1"/>
</dbReference>
<reference evidence="13" key="1">
    <citation type="submission" date="2016-10" db="EMBL/GenBank/DDBJ databases">
        <authorList>
            <person name="Varghese N."/>
            <person name="Submissions S."/>
        </authorList>
    </citation>
    <scope>NUCLEOTIDE SEQUENCE [LARGE SCALE GENOMIC DNA]</scope>
    <source>
        <strain evidence="13">SP</strain>
    </source>
</reference>
<proteinExistence type="inferred from homology"/>
<dbReference type="InterPro" id="IPR028939">
    <property type="entry name" value="P5C_Rdtase_cat_N"/>
</dbReference>
<name>A0A1H3RV17_9BACI</name>
<dbReference type="InterPro" id="IPR036291">
    <property type="entry name" value="NAD(P)-bd_dom_sf"/>
</dbReference>
<keyword evidence="6" id="KW-0963">Cytoplasm</keyword>
<keyword evidence="13" id="KW-1185">Reference proteome</keyword>
<comment type="pathway">
    <text evidence="6 9">Amino-acid biosynthesis; L-proline biosynthesis; L-proline from L-glutamate 5-semialdehyde: step 1/1.</text>
</comment>
<evidence type="ECO:0000256" key="8">
    <source>
        <dbReference type="PIRSR" id="PIRSR000193-1"/>
    </source>
</evidence>
<dbReference type="InterPro" id="IPR029036">
    <property type="entry name" value="P5CR_dimer"/>
</dbReference>
<evidence type="ECO:0000313" key="13">
    <source>
        <dbReference type="Proteomes" id="UP000198935"/>
    </source>
</evidence>
<evidence type="ECO:0000259" key="10">
    <source>
        <dbReference type="Pfam" id="PF03807"/>
    </source>
</evidence>
<keyword evidence="2 6" id="KW-0641">Proline biosynthesis</keyword>
<comment type="catalytic activity">
    <reaction evidence="6">
        <text>L-proline + NAD(+) = (S)-1-pyrroline-5-carboxylate + NADH + 2 H(+)</text>
        <dbReference type="Rhea" id="RHEA:14105"/>
        <dbReference type="ChEBI" id="CHEBI:15378"/>
        <dbReference type="ChEBI" id="CHEBI:17388"/>
        <dbReference type="ChEBI" id="CHEBI:57540"/>
        <dbReference type="ChEBI" id="CHEBI:57945"/>
        <dbReference type="ChEBI" id="CHEBI:60039"/>
        <dbReference type="EC" id="1.5.1.2"/>
    </reaction>
</comment>
<feature type="domain" description="Pyrroline-5-carboxylate reductase dimerisation" evidence="11">
    <location>
        <begin position="163"/>
        <end position="264"/>
    </location>
</feature>
<dbReference type="PANTHER" id="PTHR11645:SF49">
    <property type="entry name" value="PYRROLINE-5-CARBOXYLATE REDUCTASE 1"/>
    <property type="match status" value="1"/>
</dbReference>
<comment type="similarity">
    <text evidence="1 6 9">Belongs to the pyrroline-5-carboxylate reductase family.</text>
</comment>
<dbReference type="HAMAP" id="MF_01925">
    <property type="entry name" value="P5C_reductase"/>
    <property type="match status" value="1"/>
</dbReference>
<accession>A0A1H3RV17</accession>
<evidence type="ECO:0000256" key="5">
    <source>
        <dbReference type="ARBA" id="ARBA00058118"/>
    </source>
</evidence>
<dbReference type="OrthoDB" id="9805754at2"/>
<dbReference type="PANTHER" id="PTHR11645">
    <property type="entry name" value="PYRROLINE-5-CARBOXYLATE REDUCTASE"/>
    <property type="match status" value="1"/>
</dbReference>
<dbReference type="PROSITE" id="PS00521">
    <property type="entry name" value="P5CR"/>
    <property type="match status" value="1"/>
</dbReference>
<protein>
    <recommendedName>
        <fullName evidence="6 7">Pyrroline-5-carboxylate reductase</fullName>
        <shortName evidence="6">P5C reductase</shortName>
        <shortName evidence="6">P5CR</shortName>
        <ecNumber evidence="6 7">1.5.1.2</ecNumber>
    </recommendedName>
    <alternativeName>
        <fullName evidence="6">PCA reductase</fullName>
    </alternativeName>
</protein>
<dbReference type="EC" id="1.5.1.2" evidence="6 7"/>
<dbReference type="EMBL" id="FNPI01000009">
    <property type="protein sequence ID" value="SDZ29574.1"/>
    <property type="molecule type" value="Genomic_DNA"/>
</dbReference>